<feature type="transmembrane region" description="Helical" evidence="1">
    <location>
        <begin position="71"/>
        <end position="88"/>
    </location>
</feature>
<keyword evidence="1" id="KW-1133">Transmembrane helix</keyword>
<gene>
    <name evidence="2" type="ORF">G8D99_04540</name>
</gene>
<feature type="transmembrane region" description="Helical" evidence="1">
    <location>
        <begin position="130"/>
        <end position="149"/>
    </location>
</feature>
<feature type="transmembrane region" description="Helical" evidence="1">
    <location>
        <begin position="100"/>
        <end position="118"/>
    </location>
</feature>
<accession>A0A6G8S8A1</accession>
<protein>
    <submittedName>
        <fullName evidence="2">Uncharacterized protein</fullName>
    </submittedName>
</protein>
<evidence type="ECO:0000313" key="3">
    <source>
        <dbReference type="Proteomes" id="UP000501939"/>
    </source>
</evidence>
<evidence type="ECO:0000256" key="1">
    <source>
        <dbReference type="SAM" id="Phobius"/>
    </source>
</evidence>
<reference evidence="2 3" key="1">
    <citation type="submission" date="2020-03" db="EMBL/GenBank/DDBJ databases">
        <authorList>
            <person name="Zhu W."/>
        </authorList>
    </citation>
    <scope>NUCLEOTIDE SEQUENCE [LARGE SCALE GENOMIC DNA]</scope>
    <source>
        <strain evidence="2 3">185</strain>
    </source>
</reference>
<keyword evidence="1" id="KW-0812">Transmembrane</keyword>
<evidence type="ECO:0000313" key="2">
    <source>
        <dbReference type="EMBL" id="QIO10332.1"/>
    </source>
</evidence>
<dbReference type="EMBL" id="CP049916">
    <property type="protein sequence ID" value="QIO10332.1"/>
    <property type="molecule type" value="Genomic_DNA"/>
</dbReference>
<dbReference type="AlphaFoldDB" id="A0A6G8S8A1"/>
<dbReference type="KEGG" id="alj:G8D99_04540"/>
<proteinExistence type="predicted"/>
<name>A0A6G8S8A1_9GAMM</name>
<sequence length="205" mass="24237">MVFDTRLSWPIFVIYILCCIFTFLDAYHLLVIGEGTVRYVEDIQAWMLFVFAVFTYCYMQPLKLAKSEKYFWLWAVCWWLVLFGRSTSWGRDYFPEVPKVYFRAISVVLIGSVVFPLFSTQLRQEIAGKFKSVSVSIWALMMVILGFMISDAIEHERMLGALFLHNHANKDFMEELFEFPLIVGLFVIAYDVMKMDKVKFDFLRR</sequence>
<feature type="transmembrane region" description="Helical" evidence="1">
    <location>
        <begin position="12"/>
        <end position="31"/>
    </location>
</feature>
<keyword evidence="1" id="KW-0472">Membrane</keyword>
<feature type="transmembrane region" description="Helical" evidence="1">
    <location>
        <begin position="43"/>
        <end position="59"/>
    </location>
</feature>
<dbReference type="Proteomes" id="UP000501939">
    <property type="component" value="Chromosome"/>
</dbReference>
<keyword evidence="3" id="KW-1185">Reference proteome</keyword>
<feature type="transmembrane region" description="Helical" evidence="1">
    <location>
        <begin position="176"/>
        <end position="193"/>
    </location>
</feature>
<organism evidence="2 3">
    <name type="scientific">Acinetobacter lanii</name>
    <dbReference type="NCBI Taxonomy" id="2715163"/>
    <lineage>
        <taxon>Bacteria</taxon>
        <taxon>Pseudomonadati</taxon>
        <taxon>Pseudomonadota</taxon>
        <taxon>Gammaproteobacteria</taxon>
        <taxon>Moraxellales</taxon>
        <taxon>Moraxellaceae</taxon>
        <taxon>Acinetobacter</taxon>
    </lineage>
</organism>